<evidence type="ECO:0000313" key="1">
    <source>
        <dbReference type="EMBL" id="ANZ49556.1"/>
    </source>
</evidence>
<sequence length="126" mass="14468">MSQSELAAYAESYRSDNNDGSEFFFPAHEGHWEERVLHPSDFSDLWSTSAEAREYLEAEIRMRVKDELPHADFVDMLRHGVKCAVIATCINGRYRLWDGHHRVATAIIRNEPITAVVGYRCLSQVI</sequence>
<dbReference type="GeneID" id="29062048"/>
<reference evidence="1 2" key="1">
    <citation type="submission" date="2016-06" db="EMBL/GenBank/DDBJ databases">
        <authorList>
            <person name="Kjaerup R.B."/>
            <person name="Dalgaard T.S."/>
            <person name="Juul-Madsen H.R."/>
        </authorList>
    </citation>
    <scope>NUCLEOTIDE SEQUENCE [LARGE SCALE GENOMIC DNA]</scope>
</reference>
<name>A0A1B2IE46_9CAUD</name>
<dbReference type="Proteomes" id="UP000202923">
    <property type="component" value="Genome"/>
</dbReference>
<proteinExistence type="predicted"/>
<organism evidence="1 2">
    <name type="scientific">Erwinia phage vB_EamM_Kwan</name>
    <dbReference type="NCBI Taxonomy" id="1883374"/>
    <lineage>
        <taxon>Viruses</taxon>
        <taxon>Duplodnaviria</taxon>
        <taxon>Heunggongvirae</taxon>
        <taxon>Uroviricota</taxon>
        <taxon>Caudoviricetes</taxon>
        <taxon>Chimalliviridae</taxon>
        <taxon>Wellingtonvirus</taxon>
        <taxon>Wellingtonvirus wellington</taxon>
    </lineage>
</organism>
<dbReference type="RefSeq" id="YP_009278809.1">
    <property type="nucleotide sequence ID" value="NC_031010.1"/>
</dbReference>
<evidence type="ECO:0000313" key="2">
    <source>
        <dbReference type="Proteomes" id="UP000202923"/>
    </source>
</evidence>
<dbReference type="KEGG" id="vg:29062048"/>
<protein>
    <recommendedName>
        <fullName evidence="3">ParB/Sulfiredoxin domain-containing protein</fullName>
    </recommendedName>
</protein>
<dbReference type="EMBL" id="KX397369">
    <property type="protein sequence ID" value="ANZ49556.1"/>
    <property type="molecule type" value="Genomic_DNA"/>
</dbReference>
<dbReference type="InterPro" id="IPR036086">
    <property type="entry name" value="ParB/Sulfiredoxin_sf"/>
</dbReference>
<dbReference type="SUPFAM" id="SSF110849">
    <property type="entry name" value="ParB/Sulfiredoxin"/>
    <property type="match status" value="1"/>
</dbReference>
<evidence type="ECO:0008006" key="3">
    <source>
        <dbReference type="Google" id="ProtNLM"/>
    </source>
</evidence>
<accession>A0A1B2IE46</accession>
<gene>
    <name evidence="1" type="ORF">KWAN_204</name>
</gene>